<protein>
    <submittedName>
        <fullName evidence="1">Uncharacterized protein</fullName>
    </submittedName>
</protein>
<sequence length="129" mass="14876">MKTSHEITLVDSIQQASRLIKMMDITLVDRAKKIAQNHEKHKELGKKVEHISQYLNRVIASSAQYSQSECDALFKEQKEIIEMIRHGADIQMQEELDFIISLQMQLQALISFIAEFTHELTHLPSGEID</sequence>
<evidence type="ECO:0000313" key="1">
    <source>
        <dbReference type="EMBL" id="RQW61080.1"/>
    </source>
</evidence>
<dbReference type="RefSeq" id="WP_124939211.1">
    <property type="nucleotide sequence ID" value="NZ_RJVQ01000018.1"/>
</dbReference>
<comment type="caution">
    <text evidence="1">The sequence shown here is derived from an EMBL/GenBank/DDBJ whole genome shotgun (WGS) entry which is preliminary data.</text>
</comment>
<reference evidence="1 2" key="1">
    <citation type="submission" date="2018-11" db="EMBL/GenBank/DDBJ databases">
        <title>Vibrio LJC006 sp. nov., isolated from seawater during the bloom of the enteromorpha.</title>
        <authorList>
            <person name="Liang J."/>
        </authorList>
    </citation>
    <scope>NUCLEOTIDE SEQUENCE [LARGE SCALE GENOMIC DNA]</scope>
    <source>
        <strain evidence="1 2">LJC006</strain>
    </source>
</reference>
<keyword evidence="2" id="KW-1185">Reference proteome</keyword>
<dbReference type="AlphaFoldDB" id="A0A3N9TAZ0"/>
<organism evidence="1 2">
    <name type="scientific">Vibrio viridaestus</name>
    <dbReference type="NCBI Taxonomy" id="2487322"/>
    <lineage>
        <taxon>Bacteria</taxon>
        <taxon>Pseudomonadati</taxon>
        <taxon>Pseudomonadota</taxon>
        <taxon>Gammaproteobacteria</taxon>
        <taxon>Vibrionales</taxon>
        <taxon>Vibrionaceae</taxon>
        <taxon>Vibrio</taxon>
    </lineage>
</organism>
<dbReference type="Proteomes" id="UP000281112">
    <property type="component" value="Unassembled WGS sequence"/>
</dbReference>
<accession>A0A3N9TAZ0</accession>
<proteinExistence type="predicted"/>
<gene>
    <name evidence="1" type="ORF">EES38_21260</name>
</gene>
<evidence type="ECO:0000313" key="2">
    <source>
        <dbReference type="Proteomes" id="UP000281112"/>
    </source>
</evidence>
<dbReference type="EMBL" id="RJVQ01000018">
    <property type="protein sequence ID" value="RQW61080.1"/>
    <property type="molecule type" value="Genomic_DNA"/>
</dbReference>
<name>A0A3N9TAZ0_9VIBR</name>